<dbReference type="Proteomes" id="UP000245119">
    <property type="component" value="Linkage Group LG9"/>
</dbReference>
<accession>A0A2T7NSX3</accession>
<keyword evidence="2" id="KW-1185">Reference proteome</keyword>
<protein>
    <submittedName>
        <fullName evidence="1">Uncharacterized protein</fullName>
    </submittedName>
</protein>
<gene>
    <name evidence="1" type="ORF">C0Q70_14727</name>
</gene>
<dbReference type="AlphaFoldDB" id="A0A2T7NSX3"/>
<comment type="caution">
    <text evidence="1">The sequence shown here is derived from an EMBL/GenBank/DDBJ whole genome shotgun (WGS) entry which is preliminary data.</text>
</comment>
<organism evidence="1 2">
    <name type="scientific">Pomacea canaliculata</name>
    <name type="common">Golden apple snail</name>
    <dbReference type="NCBI Taxonomy" id="400727"/>
    <lineage>
        <taxon>Eukaryota</taxon>
        <taxon>Metazoa</taxon>
        <taxon>Spiralia</taxon>
        <taxon>Lophotrochozoa</taxon>
        <taxon>Mollusca</taxon>
        <taxon>Gastropoda</taxon>
        <taxon>Caenogastropoda</taxon>
        <taxon>Architaenioglossa</taxon>
        <taxon>Ampullarioidea</taxon>
        <taxon>Ampullariidae</taxon>
        <taxon>Pomacea</taxon>
    </lineage>
</organism>
<reference evidence="1 2" key="1">
    <citation type="submission" date="2018-04" db="EMBL/GenBank/DDBJ databases">
        <title>The genome of golden apple snail Pomacea canaliculata provides insight into stress tolerance and invasive adaptation.</title>
        <authorList>
            <person name="Liu C."/>
            <person name="Liu B."/>
            <person name="Ren Y."/>
            <person name="Zhang Y."/>
            <person name="Wang H."/>
            <person name="Li S."/>
            <person name="Jiang F."/>
            <person name="Yin L."/>
            <person name="Zhang G."/>
            <person name="Qian W."/>
            <person name="Fan W."/>
        </authorList>
    </citation>
    <scope>NUCLEOTIDE SEQUENCE [LARGE SCALE GENOMIC DNA]</scope>
    <source>
        <strain evidence="1">SZHN2017</strain>
        <tissue evidence="1">Muscle</tissue>
    </source>
</reference>
<evidence type="ECO:0000313" key="1">
    <source>
        <dbReference type="EMBL" id="PVD24256.1"/>
    </source>
</evidence>
<name>A0A2T7NSX3_POMCA</name>
<proteinExistence type="predicted"/>
<sequence>MLLELRAARLDPRLALPFNCRQDADGTSHNWKSACRQNKAVDGSQCKTCLREAHGDRKGDKREDKTDEWTLTRNDFLMRGTSKHVVVVVVVVVVGMRLVKMVGGSTSSKTLDATGLLFVRNGRILLLYPLRTYPPLLINQEMKLSRVVRPDGYRAKE</sequence>
<dbReference type="EMBL" id="PZQS01000009">
    <property type="protein sequence ID" value="PVD24256.1"/>
    <property type="molecule type" value="Genomic_DNA"/>
</dbReference>
<evidence type="ECO:0000313" key="2">
    <source>
        <dbReference type="Proteomes" id="UP000245119"/>
    </source>
</evidence>